<evidence type="ECO:0000313" key="3">
    <source>
        <dbReference type="Proteomes" id="UP001165143"/>
    </source>
</evidence>
<evidence type="ECO:0000256" key="1">
    <source>
        <dbReference type="SAM" id="MobiDB-lite"/>
    </source>
</evidence>
<sequence length="120" mass="12616">MSLRDRMIAACITDQGGSVSEQISVDPAELRASAAAARSLGEELQQPSTAAIASSRSTSSELAGWSIGGELQSLADGWDPTLGKVTERLATTASALEASAQGHEWNDDQIADTWRKQGQQ</sequence>
<evidence type="ECO:0008006" key="4">
    <source>
        <dbReference type="Google" id="ProtNLM"/>
    </source>
</evidence>
<accession>A0A9W6PQU4</accession>
<dbReference type="Proteomes" id="UP001165143">
    <property type="component" value="Unassembled WGS sequence"/>
</dbReference>
<proteinExistence type="predicted"/>
<dbReference type="Gene3D" id="1.10.287.1060">
    <property type="entry name" value="ESAT-6-like"/>
    <property type="match status" value="1"/>
</dbReference>
<protein>
    <recommendedName>
        <fullName evidence="4">Excreted virulence factor EspC (Type VII ESX diderm)</fullName>
    </recommendedName>
</protein>
<name>A0A9W6PQU4_9ACTN</name>
<reference evidence="2" key="1">
    <citation type="submission" date="2023-02" db="EMBL/GenBank/DDBJ databases">
        <title>Kitasatospora phosalacinea NBRC 14362.</title>
        <authorList>
            <person name="Ichikawa N."/>
            <person name="Sato H."/>
            <person name="Tonouchi N."/>
        </authorList>
    </citation>
    <scope>NUCLEOTIDE SEQUENCE</scope>
    <source>
        <strain evidence="2">NBRC 14362</strain>
    </source>
</reference>
<dbReference type="InterPro" id="IPR036689">
    <property type="entry name" value="ESAT-6-like_sf"/>
</dbReference>
<dbReference type="SUPFAM" id="SSF140453">
    <property type="entry name" value="EsxAB dimer-like"/>
    <property type="match status" value="1"/>
</dbReference>
<evidence type="ECO:0000313" key="2">
    <source>
        <dbReference type="EMBL" id="GLW59314.1"/>
    </source>
</evidence>
<organism evidence="2 3">
    <name type="scientific">Kitasatospora phosalacinea</name>
    <dbReference type="NCBI Taxonomy" id="2065"/>
    <lineage>
        <taxon>Bacteria</taxon>
        <taxon>Bacillati</taxon>
        <taxon>Actinomycetota</taxon>
        <taxon>Actinomycetes</taxon>
        <taxon>Kitasatosporales</taxon>
        <taxon>Streptomycetaceae</taxon>
        <taxon>Kitasatospora</taxon>
    </lineage>
</organism>
<feature type="region of interest" description="Disordered" evidence="1">
    <location>
        <begin position="97"/>
        <end position="120"/>
    </location>
</feature>
<dbReference type="AlphaFoldDB" id="A0A9W6PQU4"/>
<comment type="caution">
    <text evidence="2">The sequence shown here is derived from an EMBL/GenBank/DDBJ whole genome shotgun (WGS) entry which is preliminary data.</text>
</comment>
<gene>
    <name evidence="2" type="ORF">Kpho01_73240</name>
</gene>
<dbReference type="EMBL" id="BSRX01000075">
    <property type="protein sequence ID" value="GLW59314.1"/>
    <property type="molecule type" value="Genomic_DNA"/>
</dbReference>